<keyword evidence="3" id="KW-1185">Reference proteome</keyword>
<dbReference type="EMBL" id="CP000774">
    <property type="protein sequence ID" value="ABS62966.1"/>
    <property type="molecule type" value="Genomic_DNA"/>
</dbReference>
<dbReference type="HOGENOM" id="CLU_3273985_0_0_5"/>
<gene>
    <name evidence="2" type="ordered locus">Plav_1346</name>
</gene>
<organism evidence="2 3">
    <name type="scientific">Parvibaculum lavamentivorans (strain DS-1 / DSM 13023 / NCIMB 13966)</name>
    <dbReference type="NCBI Taxonomy" id="402881"/>
    <lineage>
        <taxon>Bacteria</taxon>
        <taxon>Pseudomonadati</taxon>
        <taxon>Pseudomonadota</taxon>
        <taxon>Alphaproteobacteria</taxon>
        <taxon>Hyphomicrobiales</taxon>
        <taxon>Parvibaculaceae</taxon>
        <taxon>Parvibaculum</taxon>
    </lineage>
</organism>
<reference evidence="2 3" key="1">
    <citation type="journal article" date="2011" name="Stand. Genomic Sci.">
        <title>Complete genome sequence of Parvibaculum lavamentivorans type strain (DS-1(T)).</title>
        <authorList>
            <person name="Schleheck D."/>
            <person name="Weiss M."/>
            <person name="Pitluck S."/>
            <person name="Bruce D."/>
            <person name="Land M.L."/>
            <person name="Han S."/>
            <person name="Saunders E."/>
            <person name="Tapia R."/>
            <person name="Detter C."/>
            <person name="Brettin T."/>
            <person name="Han J."/>
            <person name="Woyke T."/>
            <person name="Goodwin L."/>
            <person name="Pennacchio L."/>
            <person name="Nolan M."/>
            <person name="Cook A.M."/>
            <person name="Kjelleberg S."/>
            <person name="Thomas T."/>
        </authorList>
    </citation>
    <scope>NUCLEOTIDE SEQUENCE [LARGE SCALE GENOMIC DNA]</scope>
    <source>
        <strain evidence="3">DS-1 / DSM 13023 / NCIMB 13966</strain>
    </source>
</reference>
<feature type="transmembrane region" description="Helical" evidence="1">
    <location>
        <begin position="14"/>
        <end position="32"/>
    </location>
</feature>
<dbReference type="KEGG" id="pla:Plav_1346"/>
<protein>
    <submittedName>
        <fullName evidence="2">Uncharacterized protein</fullName>
    </submittedName>
</protein>
<sequence>MTQNRNLNRIAERVFAKAAAALLVAYTFVLIVQTSGVARLV</sequence>
<proteinExistence type="predicted"/>
<keyword evidence="1" id="KW-0812">Transmembrane</keyword>
<evidence type="ECO:0000313" key="2">
    <source>
        <dbReference type="EMBL" id="ABS62966.1"/>
    </source>
</evidence>
<keyword evidence="1" id="KW-0472">Membrane</keyword>
<keyword evidence="1" id="KW-1133">Transmembrane helix</keyword>
<evidence type="ECO:0000256" key="1">
    <source>
        <dbReference type="SAM" id="Phobius"/>
    </source>
</evidence>
<dbReference type="AlphaFoldDB" id="A7HST3"/>
<dbReference type="Proteomes" id="UP000006377">
    <property type="component" value="Chromosome"/>
</dbReference>
<evidence type="ECO:0000313" key="3">
    <source>
        <dbReference type="Proteomes" id="UP000006377"/>
    </source>
</evidence>
<accession>A7HST3</accession>
<name>A7HST3_PARL1</name>